<gene>
    <name evidence="3" type="primary">rpsP</name>
    <name evidence="5" type="ORF">A2431_00840</name>
</gene>
<dbReference type="PANTHER" id="PTHR12919:SF20">
    <property type="entry name" value="SMALL RIBOSOMAL SUBUNIT PROTEIN BS16M"/>
    <property type="match status" value="1"/>
</dbReference>
<name>A0A1G2V2E4_9BACT</name>
<evidence type="ECO:0000256" key="3">
    <source>
        <dbReference type="HAMAP-Rule" id="MF_00385"/>
    </source>
</evidence>
<protein>
    <recommendedName>
        <fullName evidence="3">Small ribosomal subunit protein bS16</fullName>
    </recommendedName>
</protein>
<dbReference type="InterPro" id="IPR000307">
    <property type="entry name" value="Ribosomal_bS16"/>
</dbReference>
<dbReference type="EMBL" id="MHWW01000005">
    <property type="protein sequence ID" value="OHB15796.1"/>
    <property type="molecule type" value="Genomic_DNA"/>
</dbReference>
<evidence type="ECO:0000256" key="2">
    <source>
        <dbReference type="ARBA" id="ARBA00023274"/>
    </source>
</evidence>
<comment type="similarity">
    <text evidence="3">Belongs to the bacterial ribosomal protein bS16 family.</text>
</comment>
<dbReference type="GO" id="GO:0015935">
    <property type="term" value="C:small ribosomal subunit"/>
    <property type="evidence" value="ECO:0007669"/>
    <property type="project" value="TreeGrafter"/>
</dbReference>
<dbReference type="HAMAP" id="MF_00385">
    <property type="entry name" value="Ribosomal_bS16"/>
    <property type="match status" value="1"/>
</dbReference>
<dbReference type="GO" id="GO:0005737">
    <property type="term" value="C:cytoplasm"/>
    <property type="evidence" value="ECO:0007669"/>
    <property type="project" value="UniProtKB-ARBA"/>
</dbReference>
<evidence type="ECO:0000313" key="6">
    <source>
        <dbReference type="Proteomes" id="UP000177697"/>
    </source>
</evidence>
<evidence type="ECO:0000256" key="1">
    <source>
        <dbReference type="ARBA" id="ARBA00022980"/>
    </source>
</evidence>
<evidence type="ECO:0000313" key="5">
    <source>
        <dbReference type="EMBL" id="OHB15796.1"/>
    </source>
</evidence>
<feature type="region of interest" description="Disordered" evidence="4">
    <location>
        <begin position="90"/>
        <end position="142"/>
    </location>
</feature>
<dbReference type="GO" id="GO:0006412">
    <property type="term" value="P:translation"/>
    <property type="evidence" value="ECO:0007669"/>
    <property type="project" value="UniProtKB-UniRule"/>
</dbReference>
<evidence type="ECO:0000256" key="4">
    <source>
        <dbReference type="SAM" id="MobiDB-lite"/>
    </source>
</evidence>
<dbReference type="SUPFAM" id="SSF54565">
    <property type="entry name" value="Ribosomal protein S16"/>
    <property type="match status" value="1"/>
</dbReference>
<reference evidence="5 6" key="1">
    <citation type="journal article" date="2016" name="Nat. Commun.">
        <title>Thousands of microbial genomes shed light on interconnected biogeochemical processes in an aquifer system.</title>
        <authorList>
            <person name="Anantharaman K."/>
            <person name="Brown C.T."/>
            <person name="Hug L.A."/>
            <person name="Sharon I."/>
            <person name="Castelle C.J."/>
            <person name="Probst A.J."/>
            <person name="Thomas B.C."/>
            <person name="Singh A."/>
            <person name="Wilkins M.J."/>
            <person name="Karaoz U."/>
            <person name="Brodie E.L."/>
            <person name="Williams K.H."/>
            <person name="Hubbard S.S."/>
            <person name="Banfield J.F."/>
        </authorList>
    </citation>
    <scope>NUCLEOTIDE SEQUENCE [LARGE SCALE GENOMIC DNA]</scope>
</reference>
<dbReference type="NCBIfam" id="TIGR00002">
    <property type="entry name" value="S16"/>
    <property type="match status" value="1"/>
</dbReference>
<sequence length="142" mass="15543">MLMIRLQRVGRKHEPVFRLVLTDSQNGPKSGRFLEILGSYDTRKEGGVDFKNDKIKHWISKGAQLSNTVHNLLIERKVIEGKKINALPKKTPTISEKAEEKVAPAPAEANVEAPIEAPTEEVSAPAEAPTEAPAPVAEETTV</sequence>
<dbReference type="Gene3D" id="3.30.1320.10">
    <property type="match status" value="1"/>
</dbReference>
<feature type="compositionally biased region" description="Low complexity" evidence="4">
    <location>
        <begin position="103"/>
        <end position="142"/>
    </location>
</feature>
<accession>A0A1G2V2E4</accession>
<dbReference type="AlphaFoldDB" id="A0A1G2V2E4"/>
<keyword evidence="1 3" id="KW-0689">Ribosomal protein</keyword>
<dbReference type="Proteomes" id="UP000177697">
    <property type="component" value="Unassembled WGS sequence"/>
</dbReference>
<dbReference type="InterPro" id="IPR023803">
    <property type="entry name" value="Ribosomal_bS16_dom_sf"/>
</dbReference>
<proteinExistence type="inferred from homology"/>
<organism evidence="5 6">
    <name type="scientific">Candidatus Zambryskibacteria bacterium RIFOXYC1_FULL_39_10</name>
    <dbReference type="NCBI Taxonomy" id="1802779"/>
    <lineage>
        <taxon>Bacteria</taxon>
        <taxon>Candidatus Zambryskiibacteriota</taxon>
    </lineage>
</organism>
<keyword evidence="2 3" id="KW-0687">Ribonucleoprotein</keyword>
<dbReference type="PANTHER" id="PTHR12919">
    <property type="entry name" value="30S RIBOSOMAL PROTEIN S16"/>
    <property type="match status" value="1"/>
</dbReference>
<dbReference type="Pfam" id="PF00886">
    <property type="entry name" value="Ribosomal_S16"/>
    <property type="match status" value="1"/>
</dbReference>
<dbReference type="GO" id="GO:0003735">
    <property type="term" value="F:structural constituent of ribosome"/>
    <property type="evidence" value="ECO:0007669"/>
    <property type="project" value="InterPro"/>
</dbReference>
<comment type="caution">
    <text evidence="5">The sequence shown here is derived from an EMBL/GenBank/DDBJ whole genome shotgun (WGS) entry which is preliminary data.</text>
</comment>